<gene>
    <name evidence="1" type="ORF">K3G42_022576</name>
</gene>
<comment type="caution">
    <text evidence="1">The sequence shown here is derived from an EMBL/GenBank/DDBJ whole genome shotgun (WGS) entry which is preliminary data.</text>
</comment>
<name>A0ACB8G2S6_9SAUR</name>
<evidence type="ECO:0000313" key="2">
    <source>
        <dbReference type="Proteomes" id="UP000827872"/>
    </source>
</evidence>
<proteinExistence type="predicted"/>
<reference evidence="1" key="1">
    <citation type="submission" date="2021-08" db="EMBL/GenBank/DDBJ databases">
        <title>The first chromosome-level gecko genome reveals the dynamic sex chromosomes of Neotropical dwarf geckos (Sphaerodactylidae: Sphaerodactylus).</title>
        <authorList>
            <person name="Pinto B.J."/>
            <person name="Keating S.E."/>
            <person name="Gamble T."/>
        </authorList>
    </citation>
    <scope>NUCLEOTIDE SEQUENCE</scope>
    <source>
        <strain evidence="1">TG3544</strain>
    </source>
</reference>
<accession>A0ACB8G2S6</accession>
<protein>
    <submittedName>
        <fullName evidence="1">Uncharacterized protein</fullName>
    </submittedName>
</protein>
<organism evidence="1 2">
    <name type="scientific">Sphaerodactylus townsendi</name>
    <dbReference type="NCBI Taxonomy" id="933632"/>
    <lineage>
        <taxon>Eukaryota</taxon>
        <taxon>Metazoa</taxon>
        <taxon>Chordata</taxon>
        <taxon>Craniata</taxon>
        <taxon>Vertebrata</taxon>
        <taxon>Euteleostomi</taxon>
        <taxon>Lepidosauria</taxon>
        <taxon>Squamata</taxon>
        <taxon>Bifurcata</taxon>
        <taxon>Gekkota</taxon>
        <taxon>Sphaerodactylidae</taxon>
        <taxon>Sphaerodactylus</taxon>
    </lineage>
</organism>
<dbReference type="Proteomes" id="UP000827872">
    <property type="component" value="Linkage Group LG02"/>
</dbReference>
<sequence>MEHPGVTQIFPVFLKGETAQLTEKRKTPVASLAHSEEAFQLDVLHSQQGNSCRVMERPVEELHKNCLQENEEEVVAASNISSTLCLDNVEKMQADMLEKARELFRLCDKEEKGFITKFDMQTLQSELPLTTEQLEAVFDSLEQDNNGYLTPIEFSMGLGKFIGIERYQSSRSLRHEETFESGWSDDLDQADEEEKQFCSMMEQLEASQVFEDQSDVQELWARLQKEQPELLTSFEEFLFRISSYIKEMHHEKESMEQVLKRRETDHDREIRCLYEEMEQQIKAERERLLCQESMRHDRRNLLQKELQNKEQEFEKILYRQKKLEHQLQTISAEQLEMRVQNERLQHLNDNLLEQLERSKWELEVARGHLEQLQQEAQLEQQQKNRDVIQVSKNMQKEKQSLLRQLELLREMNKKLRDERDAFETKKLAAPNKRLQLKKKGSVVDSYLVEKSIKWPDHRQPVFGDFPHILPDAATLEVPKKKHWEFSLTDTGLFRSREDGTRETIGSSPDCVFKVVLLGNSGVGKSSFIQCFCHNHFLAKINATIGIDYQVKSLMVDNTQVLLQLWDTAGQERFQSITKQYFRRVDGILVMYDITAEPSFVAVRNWMTCVQDRIEDGAVVFLLGNKMDAADKKPPNVSRTEGEKLAKEYQAVFYECSAMTGYNIQEPMLHMARLLTVHKDKRREQAWHLEEYSKRKECCW</sequence>
<keyword evidence="2" id="KW-1185">Reference proteome</keyword>
<dbReference type="EMBL" id="CM037615">
    <property type="protein sequence ID" value="KAH8013847.1"/>
    <property type="molecule type" value="Genomic_DNA"/>
</dbReference>
<evidence type="ECO:0000313" key="1">
    <source>
        <dbReference type="EMBL" id="KAH8013847.1"/>
    </source>
</evidence>